<name>A0ABY4CG58_9BACL</name>
<evidence type="ECO:0000313" key="2">
    <source>
        <dbReference type="Proteomes" id="UP000830167"/>
    </source>
</evidence>
<sequence length="79" mass="9752">MIDVDRREITLFQTSIREFWNEVRQNSVTEWAFMDVEELFIGHELYHFFECSKWGFAYQESPITLPHPFFRWKKSSLSW</sequence>
<evidence type="ECO:0008006" key="3">
    <source>
        <dbReference type="Google" id="ProtNLM"/>
    </source>
</evidence>
<keyword evidence="2" id="KW-1185">Reference proteome</keyword>
<dbReference type="RefSeq" id="WP_347436197.1">
    <property type="nucleotide sequence ID" value="NZ_CP089291.1"/>
</dbReference>
<organism evidence="1 2">
    <name type="scientific">Fodinisporobacter ferrooxydans</name>
    <dbReference type="NCBI Taxonomy" id="2901836"/>
    <lineage>
        <taxon>Bacteria</taxon>
        <taxon>Bacillati</taxon>
        <taxon>Bacillota</taxon>
        <taxon>Bacilli</taxon>
        <taxon>Bacillales</taxon>
        <taxon>Alicyclobacillaceae</taxon>
        <taxon>Fodinisporobacter</taxon>
    </lineage>
</organism>
<accession>A0ABY4CG58</accession>
<proteinExistence type="predicted"/>
<reference evidence="1" key="1">
    <citation type="submission" date="2021-12" db="EMBL/GenBank/DDBJ databases">
        <title>Alicyclobacillaceae gen. nov., sp. nov., isolated from chalcocite enrichment system.</title>
        <authorList>
            <person name="Jiang Z."/>
        </authorList>
    </citation>
    <scope>NUCLEOTIDE SEQUENCE</scope>
    <source>
        <strain evidence="1">MYW30-H2</strain>
    </source>
</reference>
<dbReference type="EMBL" id="CP089291">
    <property type="protein sequence ID" value="UOF89507.1"/>
    <property type="molecule type" value="Genomic_DNA"/>
</dbReference>
<evidence type="ECO:0000313" key="1">
    <source>
        <dbReference type="EMBL" id="UOF89507.1"/>
    </source>
</evidence>
<protein>
    <recommendedName>
        <fullName evidence="3">DinB-like domain-containing protein</fullName>
    </recommendedName>
</protein>
<dbReference type="Proteomes" id="UP000830167">
    <property type="component" value="Chromosome"/>
</dbReference>
<gene>
    <name evidence="1" type="ORF">LSG31_16650</name>
</gene>